<gene>
    <name evidence="5" type="ORF">NDU88_005929</name>
</gene>
<dbReference type="SUPFAM" id="SSF56672">
    <property type="entry name" value="DNA/RNA polymerases"/>
    <property type="match status" value="1"/>
</dbReference>
<dbReference type="Gene3D" id="3.30.70.270">
    <property type="match status" value="1"/>
</dbReference>
<dbReference type="Pfam" id="PF00078">
    <property type="entry name" value="RVT_1"/>
    <property type="match status" value="1"/>
</dbReference>
<evidence type="ECO:0000313" key="6">
    <source>
        <dbReference type="Proteomes" id="UP001066276"/>
    </source>
</evidence>
<evidence type="ECO:0000256" key="2">
    <source>
        <dbReference type="ARBA" id="ARBA00012180"/>
    </source>
</evidence>
<comment type="similarity">
    <text evidence="1">Belongs to the beta type-B retroviral polymerase family. HERV class-II K(HML-2) pol subfamily.</text>
</comment>
<dbReference type="EC" id="3.1.26.4" evidence="2"/>
<proteinExistence type="inferred from homology"/>
<protein>
    <recommendedName>
        <fullName evidence="2">ribonuclease H</fullName>
        <ecNumber evidence="2">3.1.26.4</ecNumber>
    </recommendedName>
</protein>
<accession>A0AAV7N5R1</accession>
<dbReference type="InterPro" id="IPR043128">
    <property type="entry name" value="Rev_trsase/Diguanyl_cyclase"/>
</dbReference>
<dbReference type="PANTHER" id="PTHR33050:SF8">
    <property type="entry name" value="REVERSE TRANSCRIPTASE DOMAIN-CONTAINING PROTEIN"/>
    <property type="match status" value="1"/>
</dbReference>
<keyword evidence="6" id="KW-1185">Reference proteome</keyword>
<comment type="caution">
    <text evidence="5">The sequence shown here is derived from an EMBL/GenBank/DDBJ whole genome shotgun (WGS) entry which is preliminary data.</text>
</comment>
<dbReference type="Proteomes" id="UP001066276">
    <property type="component" value="Chromosome 9"/>
</dbReference>
<dbReference type="GO" id="GO:0004523">
    <property type="term" value="F:RNA-DNA hybrid ribonuclease activity"/>
    <property type="evidence" value="ECO:0007669"/>
    <property type="project" value="UniProtKB-EC"/>
</dbReference>
<dbReference type="EMBL" id="JANPWB010000013">
    <property type="protein sequence ID" value="KAJ1108553.1"/>
    <property type="molecule type" value="Genomic_DNA"/>
</dbReference>
<dbReference type="InterPro" id="IPR043502">
    <property type="entry name" value="DNA/RNA_pol_sf"/>
</dbReference>
<name>A0AAV7N5R1_PLEWA</name>
<dbReference type="InterPro" id="IPR000477">
    <property type="entry name" value="RT_dom"/>
</dbReference>
<sequence length="220" mass="24210">MVSGWGRAQRIAGPQDRCGSEWTGSWQRPNGGCRVHKKCTLAQQGLIPKKDPGEFQLIHNLSALHGASVNEAIDLALCSVKYASLDGALSLLRQLGPGTLMAKADIESAFRPLPVQSDDNHLLGLQFRGKFYYDRCMPMGCSVSCTYFEPFSTFLEWDFAKVSVPCAVIHYLGDFLFLGQSCSDRDARSLAIFKSLMAEFGIPLAQEKMTGPTTEPKLIQ</sequence>
<dbReference type="Gene3D" id="3.10.10.10">
    <property type="entry name" value="HIV Type 1 Reverse Transcriptase, subunit A, domain 1"/>
    <property type="match status" value="1"/>
</dbReference>
<dbReference type="PANTHER" id="PTHR33050">
    <property type="entry name" value="REVERSE TRANSCRIPTASE DOMAIN-CONTAINING PROTEIN"/>
    <property type="match status" value="1"/>
</dbReference>
<organism evidence="5 6">
    <name type="scientific">Pleurodeles waltl</name>
    <name type="common">Iberian ribbed newt</name>
    <dbReference type="NCBI Taxonomy" id="8319"/>
    <lineage>
        <taxon>Eukaryota</taxon>
        <taxon>Metazoa</taxon>
        <taxon>Chordata</taxon>
        <taxon>Craniata</taxon>
        <taxon>Vertebrata</taxon>
        <taxon>Euteleostomi</taxon>
        <taxon>Amphibia</taxon>
        <taxon>Batrachia</taxon>
        <taxon>Caudata</taxon>
        <taxon>Salamandroidea</taxon>
        <taxon>Salamandridae</taxon>
        <taxon>Pleurodelinae</taxon>
        <taxon>Pleurodeles</taxon>
    </lineage>
</organism>
<feature type="domain" description="Reverse transcriptase" evidence="4">
    <location>
        <begin position="47"/>
        <end position="210"/>
    </location>
</feature>
<reference evidence="5" key="1">
    <citation type="journal article" date="2022" name="bioRxiv">
        <title>Sequencing and chromosome-scale assembly of the giantPleurodeles waltlgenome.</title>
        <authorList>
            <person name="Brown T."/>
            <person name="Elewa A."/>
            <person name="Iarovenko S."/>
            <person name="Subramanian E."/>
            <person name="Araus A.J."/>
            <person name="Petzold A."/>
            <person name="Susuki M."/>
            <person name="Suzuki K.-i.T."/>
            <person name="Hayashi T."/>
            <person name="Toyoda A."/>
            <person name="Oliveira C."/>
            <person name="Osipova E."/>
            <person name="Leigh N.D."/>
            <person name="Simon A."/>
            <person name="Yun M.H."/>
        </authorList>
    </citation>
    <scope>NUCLEOTIDE SEQUENCE</scope>
    <source>
        <strain evidence="5">20211129_DDA</strain>
        <tissue evidence="5">Liver</tissue>
    </source>
</reference>
<evidence type="ECO:0000259" key="4">
    <source>
        <dbReference type="Pfam" id="PF00078"/>
    </source>
</evidence>
<evidence type="ECO:0000256" key="3">
    <source>
        <dbReference type="SAM" id="MobiDB-lite"/>
    </source>
</evidence>
<evidence type="ECO:0000313" key="5">
    <source>
        <dbReference type="EMBL" id="KAJ1108553.1"/>
    </source>
</evidence>
<dbReference type="InterPro" id="IPR052055">
    <property type="entry name" value="Hepadnavirus_pol/RT"/>
</dbReference>
<evidence type="ECO:0000256" key="1">
    <source>
        <dbReference type="ARBA" id="ARBA00010879"/>
    </source>
</evidence>
<feature type="region of interest" description="Disordered" evidence="3">
    <location>
        <begin position="1"/>
        <end position="23"/>
    </location>
</feature>
<dbReference type="AlphaFoldDB" id="A0AAV7N5R1"/>